<dbReference type="Gene3D" id="2.170.150.20">
    <property type="entry name" value="Peptide methionine sulfoxide reductase"/>
    <property type="match status" value="1"/>
</dbReference>
<dbReference type="EMBL" id="BQKI01000093">
    <property type="protein sequence ID" value="GJN37193.1"/>
    <property type="molecule type" value="Genomic_DNA"/>
</dbReference>
<feature type="domain" description="CULT" evidence="1">
    <location>
        <begin position="120"/>
        <end position="195"/>
    </location>
</feature>
<reference evidence="2" key="1">
    <citation type="journal article" date="2018" name="DNA Res.">
        <title>Multiple hybrid de novo genome assembly of finger millet, an orphan allotetraploid crop.</title>
        <authorList>
            <person name="Hatakeyama M."/>
            <person name="Aluri S."/>
            <person name="Balachadran M.T."/>
            <person name="Sivarajan S.R."/>
            <person name="Patrignani A."/>
            <person name="Gruter S."/>
            <person name="Poveda L."/>
            <person name="Shimizu-Inatsugi R."/>
            <person name="Baeten J."/>
            <person name="Francoijs K.J."/>
            <person name="Nataraja K.N."/>
            <person name="Reddy Y.A.N."/>
            <person name="Phadnis S."/>
            <person name="Ravikumar R.L."/>
            <person name="Schlapbach R."/>
            <person name="Sreeman S.M."/>
            <person name="Shimizu K.K."/>
        </authorList>
    </citation>
    <scope>NUCLEOTIDE SEQUENCE</scope>
</reference>
<dbReference type="FunFam" id="2.170.150.20:FF:000007">
    <property type="entry name" value="Protein cereblon"/>
    <property type="match status" value="1"/>
</dbReference>
<evidence type="ECO:0000259" key="1">
    <source>
        <dbReference type="PROSITE" id="PS51788"/>
    </source>
</evidence>
<dbReference type="Proteomes" id="UP001054889">
    <property type="component" value="Unassembled WGS sequence"/>
</dbReference>
<name>A0AAV5FR20_ELECO</name>
<evidence type="ECO:0000313" key="3">
    <source>
        <dbReference type="Proteomes" id="UP001054889"/>
    </source>
</evidence>
<dbReference type="Gene3D" id="1.20.58.1480">
    <property type="match status" value="1"/>
</dbReference>
<evidence type="ECO:0000313" key="2">
    <source>
        <dbReference type="EMBL" id="GJN37193.1"/>
    </source>
</evidence>
<reference evidence="2" key="2">
    <citation type="submission" date="2021-12" db="EMBL/GenBank/DDBJ databases">
        <title>Resequencing data analysis of finger millet.</title>
        <authorList>
            <person name="Hatakeyama M."/>
            <person name="Aluri S."/>
            <person name="Balachadran M.T."/>
            <person name="Sivarajan S.R."/>
            <person name="Poveda L."/>
            <person name="Shimizu-Inatsugi R."/>
            <person name="Schlapbach R."/>
            <person name="Sreeman S.M."/>
            <person name="Shimizu K.K."/>
        </authorList>
    </citation>
    <scope>NUCLEOTIDE SEQUENCE</scope>
</reference>
<proteinExistence type="predicted"/>
<dbReference type="PROSITE" id="PS51788">
    <property type="entry name" value="CULT"/>
    <property type="match status" value="1"/>
</dbReference>
<dbReference type="FunFam" id="1.20.58.1480:FF:000007">
    <property type="entry name" value="Lon protease homolog"/>
    <property type="match status" value="1"/>
</dbReference>
<accession>A0AAV5FR20</accession>
<comment type="caution">
    <text evidence="2">The sequence shown here is derived from an EMBL/GenBank/DDBJ whole genome shotgun (WGS) entry which is preliminary data.</text>
</comment>
<protein>
    <recommendedName>
        <fullName evidence="1">CULT domain-containing protein</fullName>
    </recommendedName>
</protein>
<organism evidence="2 3">
    <name type="scientific">Eleusine coracana subsp. coracana</name>
    <dbReference type="NCBI Taxonomy" id="191504"/>
    <lineage>
        <taxon>Eukaryota</taxon>
        <taxon>Viridiplantae</taxon>
        <taxon>Streptophyta</taxon>
        <taxon>Embryophyta</taxon>
        <taxon>Tracheophyta</taxon>
        <taxon>Spermatophyta</taxon>
        <taxon>Magnoliopsida</taxon>
        <taxon>Liliopsida</taxon>
        <taxon>Poales</taxon>
        <taxon>Poaceae</taxon>
        <taxon>PACMAD clade</taxon>
        <taxon>Chloridoideae</taxon>
        <taxon>Cynodonteae</taxon>
        <taxon>Eleusininae</taxon>
        <taxon>Eleusine</taxon>
    </lineage>
</organism>
<dbReference type="InterPro" id="IPR034750">
    <property type="entry name" value="CULT"/>
</dbReference>
<keyword evidence="3" id="KW-1185">Reference proteome</keyword>
<sequence>MMLIGWCGAKFKSLKEDAPLRTPRDAFAQLAACNSFRLHCSSPDLSLDTPPVKTGVVFVADLWRQIIANPSMEDHVRKPDILSFHIGSKLPVSEYLRQKLLELDGTSYRLQKEIQILQAFNLIKCRDCQSLVAKRSDMVVMSTDGPLGAYVNPHGCVHETITVSNATGLALSGSPSTVHSWFPGYVLISGALCCF</sequence>
<dbReference type="AlphaFoldDB" id="A0AAV5FR20"/>
<dbReference type="CDD" id="cd15777">
    <property type="entry name" value="CRBN_C_like"/>
    <property type="match status" value="1"/>
</dbReference>
<gene>
    <name evidence="2" type="primary">gb26121</name>
    <name evidence="2" type="ORF">PR202_gb26121</name>
</gene>